<protein>
    <recommendedName>
        <fullName evidence="3">WD40 repeat domain-containing protein</fullName>
    </recommendedName>
</protein>
<keyword evidence="1" id="KW-0472">Membrane</keyword>
<reference evidence="2" key="1">
    <citation type="journal article" date="2013" name="PLoS ONE">
        <title>Metagenomic insights into the carbohydrate-active enzymes carried by the microorganisms adhering to solid digesta in the rumen of cows.</title>
        <authorList>
            <person name="Wang L."/>
            <person name="Hatem A."/>
            <person name="Catalyurek U.V."/>
            <person name="Morrison M."/>
            <person name="Yu Z."/>
        </authorList>
    </citation>
    <scope>NUCLEOTIDE SEQUENCE</scope>
</reference>
<evidence type="ECO:0000256" key="1">
    <source>
        <dbReference type="SAM" id="Phobius"/>
    </source>
</evidence>
<dbReference type="InterPro" id="IPR015943">
    <property type="entry name" value="WD40/YVTN_repeat-like_dom_sf"/>
</dbReference>
<evidence type="ECO:0000313" key="2">
    <source>
        <dbReference type="EMBL" id="AHF25401.1"/>
    </source>
</evidence>
<keyword evidence="1" id="KW-1133">Transmembrane helix</keyword>
<organism evidence="2">
    <name type="scientific">uncultured bacterium Contig137</name>
    <dbReference type="NCBI Taxonomy" id="1393421"/>
    <lineage>
        <taxon>Bacteria</taxon>
        <taxon>environmental samples</taxon>
    </lineage>
</organism>
<name>W0FKG5_9BACT</name>
<evidence type="ECO:0008006" key="3">
    <source>
        <dbReference type="Google" id="ProtNLM"/>
    </source>
</evidence>
<proteinExistence type="predicted"/>
<dbReference type="EMBL" id="KC246834">
    <property type="protein sequence ID" value="AHF25401.1"/>
    <property type="molecule type" value="Genomic_DNA"/>
</dbReference>
<dbReference type="AlphaFoldDB" id="W0FKG5"/>
<accession>W0FKG5</accession>
<dbReference type="Gene3D" id="2.130.10.10">
    <property type="entry name" value="YVTN repeat-like/Quinoprotein amine dehydrogenase"/>
    <property type="match status" value="1"/>
</dbReference>
<keyword evidence="1" id="KW-0812">Transmembrane</keyword>
<dbReference type="SUPFAM" id="SSF69322">
    <property type="entry name" value="Tricorn protease domain 2"/>
    <property type="match status" value="1"/>
</dbReference>
<sequence length="390" mass="42259">MADSKGGKTLSLKEELSKRSRSKLLKRIRIPVAILLVAAVAGSILFALGDTRRSNIADSFRAIPITFGGSPGYPYGEDDLSLSKVMLVGDKPLLVTDSGVRVLSQNADELQFIPIDRSNTKAYSFNGRALLYSNTSDKAYLISRTKVLNTFEEDGTVITAAVGKDGSCALSCTGDKVQSVVKVYSPEGSLRFRWDCSRDYVSSLSLSGNGRKVFISAISSENARLFSRLILFKTSGSESEFEVALKGTTVLKTVASSSHYVAVGDNKTVILSSKGETLYETEYPADSLYAAFGDSKGNCLVCYKQFGGSKLSFIYIPAHSKTPSEFTLDYLPACLDMRGRRIAAALDNTVKVLSPHGDVKEEYECDNKVGTVLLQSEGIFTLENGSVCKY</sequence>
<feature type="transmembrane region" description="Helical" evidence="1">
    <location>
        <begin position="28"/>
        <end position="49"/>
    </location>
</feature>
<dbReference type="Pfam" id="PF18975">
    <property type="entry name" value="DUF5711"/>
    <property type="match status" value="1"/>
</dbReference>
<dbReference type="InterPro" id="IPR043765">
    <property type="entry name" value="DUF5711"/>
</dbReference>